<dbReference type="Proteomes" id="UP001597062">
    <property type="component" value="Unassembled WGS sequence"/>
</dbReference>
<dbReference type="RefSeq" id="WP_386105167.1">
    <property type="nucleotide sequence ID" value="NZ_JBHTJR010000018.1"/>
</dbReference>
<organism evidence="1 2">
    <name type="scientific">Tenacibaculum geojense</name>
    <dbReference type="NCBI Taxonomy" id="915352"/>
    <lineage>
        <taxon>Bacteria</taxon>
        <taxon>Pseudomonadati</taxon>
        <taxon>Bacteroidota</taxon>
        <taxon>Flavobacteriia</taxon>
        <taxon>Flavobacteriales</taxon>
        <taxon>Flavobacteriaceae</taxon>
        <taxon>Tenacibaculum</taxon>
    </lineage>
</organism>
<keyword evidence="2" id="KW-1185">Reference proteome</keyword>
<evidence type="ECO:0000313" key="2">
    <source>
        <dbReference type="Proteomes" id="UP001597062"/>
    </source>
</evidence>
<name>A0ABW3JPC8_9FLAO</name>
<protein>
    <submittedName>
        <fullName evidence="1">Uncharacterized protein</fullName>
    </submittedName>
</protein>
<dbReference type="EMBL" id="JBHTJR010000018">
    <property type="protein sequence ID" value="MFD0992161.1"/>
    <property type="molecule type" value="Genomic_DNA"/>
</dbReference>
<sequence>MIWIIIILALIYFFIIKPFLRYRDAENFGSYLAVPDEIRNMIENEKVFELSELLVELEINKNYELCKVILQAIDSKGFSFSRRVDKVRNEMRIQAGLGSLKNF</sequence>
<accession>A0ABW3JPC8</accession>
<proteinExistence type="predicted"/>
<gene>
    <name evidence="1" type="ORF">ACFQ1U_03000</name>
</gene>
<evidence type="ECO:0000313" key="1">
    <source>
        <dbReference type="EMBL" id="MFD0992161.1"/>
    </source>
</evidence>
<comment type="caution">
    <text evidence="1">The sequence shown here is derived from an EMBL/GenBank/DDBJ whole genome shotgun (WGS) entry which is preliminary data.</text>
</comment>
<reference evidence="2" key="1">
    <citation type="journal article" date="2019" name="Int. J. Syst. Evol. Microbiol.">
        <title>The Global Catalogue of Microorganisms (GCM) 10K type strain sequencing project: providing services to taxonomists for standard genome sequencing and annotation.</title>
        <authorList>
            <consortium name="The Broad Institute Genomics Platform"/>
            <consortium name="The Broad Institute Genome Sequencing Center for Infectious Disease"/>
            <person name="Wu L."/>
            <person name="Ma J."/>
        </authorList>
    </citation>
    <scope>NUCLEOTIDE SEQUENCE [LARGE SCALE GENOMIC DNA]</scope>
    <source>
        <strain evidence="2">CCUG 60527</strain>
    </source>
</reference>